<dbReference type="InterPro" id="IPR002052">
    <property type="entry name" value="DNA_methylase_N6_adenine_CS"/>
</dbReference>
<protein>
    <recommendedName>
        <fullName evidence="1">site-specific DNA-methyltransferase (adenine-specific)</fullName>
        <ecNumber evidence="1">2.1.1.72</ecNumber>
    </recommendedName>
</protein>
<keyword evidence="10" id="KW-1185">Reference proteome</keyword>
<dbReference type="InterPro" id="IPR022749">
    <property type="entry name" value="D12N6_MeTrfase_N"/>
</dbReference>
<keyword evidence="4" id="KW-0949">S-adenosyl-L-methionine</keyword>
<keyword evidence="3" id="KW-0808">Transferase</keyword>
<dbReference type="SUPFAM" id="SSF53335">
    <property type="entry name" value="S-adenosyl-L-methionine-dependent methyltransferases"/>
    <property type="match status" value="1"/>
</dbReference>
<evidence type="ECO:0000256" key="2">
    <source>
        <dbReference type="ARBA" id="ARBA00022603"/>
    </source>
</evidence>
<evidence type="ECO:0000259" key="7">
    <source>
        <dbReference type="Pfam" id="PF02384"/>
    </source>
</evidence>
<dbReference type="PANTHER" id="PTHR42933">
    <property type="entry name" value="SLR6095 PROTEIN"/>
    <property type="match status" value="1"/>
</dbReference>
<dbReference type="InterPro" id="IPR003356">
    <property type="entry name" value="DNA_methylase_A-5"/>
</dbReference>
<proteinExistence type="predicted"/>
<evidence type="ECO:0000256" key="1">
    <source>
        <dbReference type="ARBA" id="ARBA00011900"/>
    </source>
</evidence>
<dbReference type="Pfam" id="PF02384">
    <property type="entry name" value="N6_Mtase"/>
    <property type="match status" value="1"/>
</dbReference>
<dbReference type="CDD" id="cd02440">
    <property type="entry name" value="AdoMet_MTases"/>
    <property type="match status" value="1"/>
</dbReference>
<accession>A0A8H9LCM5</accession>
<comment type="caution">
    <text evidence="9">The sequence shown here is derived from an EMBL/GenBank/DDBJ whole genome shotgun (WGS) entry which is preliminary data.</text>
</comment>
<dbReference type="GO" id="GO:0032259">
    <property type="term" value="P:methylation"/>
    <property type="evidence" value="ECO:0007669"/>
    <property type="project" value="UniProtKB-KW"/>
</dbReference>
<dbReference type="PRINTS" id="PR00507">
    <property type="entry name" value="N12N6MTFRASE"/>
</dbReference>
<dbReference type="Pfam" id="PF12161">
    <property type="entry name" value="HsdM_N"/>
    <property type="match status" value="1"/>
</dbReference>
<dbReference type="AlphaFoldDB" id="A0A8H9LCM5"/>
<keyword evidence="5" id="KW-0680">Restriction system</keyword>
<gene>
    <name evidence="9" type="ORF">GCM10008956_32330</name>
</gene>
<dbReference type="EC" id="2.1.1.72" evidence="1"/>
<sequence length="648" mass="72572">MTNNRMGNLIWAVAELLRGDFKQADYGKIILPMTIARRLDGVCEERRADVDAIIAAEGENASPELLRYAAKGPVYNVTGLSFQKMVNDPANLAENLMRFSGGFPEDIREIFQRYRFTEKIKDLEEKGLLLAVATRFASLDLSPQAVSNEEMGHAFEDLIRRFSELSNETAGEHYTPREVVNLMVQLLFTEDDDVLSQPGTIKKVYDPTGGTGAMLSSADDYVTAANPDAKLALFGQELNDESYAIFKADMLIKGHNPEHIKQGNTLTEDKHPNLTVDYVLSNPPFGVDWGKAQDAVLKERKAKGHSGRFGPGLPRKSDGTFLFMLHGLSKLNDTGRMGIVTNGSPLFTGNAGSGESEIRRHLIENDLIEAIIALPTDMFYNTGIQTYVWLLSRQKTAERKGKIQLIDASKLVEKMPKSLGSKRNRMSPDHVARVVQAHGTMEESAISKVVEGKAFGYRTITVDRPMRHNYAATPERLERLRSEKKFRLRDDLDAIIAALREKVGAEPIQSRATFQGRIQLALGAWQFKATELKAIVDLLADRDETAEPTRDSKKRVLPDTDLRDTEDVPLLEDVQDYFQREVLAQTPDAWINEDVTDEKDGQPGKVGYEIPFNRYFYTYEAPPALDEIDARIKARSARIMQMLTEVIG</sequence>
<evidence type="ECO:0000256" key="5">
    <source>
        <dbReference type="ARBA" id="ARBA00022747"/>
    </source>
</evidence>
<feature type="domain" description="N6 adenine-specific DNA methyltransferase N-terminal" evidence="8">
    <location>
        <begin position="8"/>
        <end position="132"/>
    </location>
</feature>
<dbReference type="GO" id="GO:0009307">
    <property type="term" value="P:DNA restriction-modification system"/>
    <property type="evidence" value="ECO:0007669"/>
    <property type="project" value="UniProtKB-KW"/>
</dbReference>
<dbReference type="InterPro" id="IPR051537">
    <property type="entry name" value="DNA_Adenine_Mtase"/>
</dbReference>
<evidence type="ECO:0000256" key="4">
    <source>
        <dbReference type="ARBA" id="ARBA00022691"/>
    </source>
</evidence>
<evidence type="ECO:0000313" key="10">
    <source>
        <dbReference type="Proteomes" id="UP000600547"/>
    </source>
</evidence>
<dbReference type="Gene3D" id="3.40.50.150">
    <property type="entry name" value="Vaccinia Virus protein VP39"/>
    <property type="match status" value="1"/>
</dbReference>
<evidence type="ECO:0000256" key="6">
    <source>
        <dbReference type="ARBA" id="ARBA00047942"/>
    </source>
</evidence>
<organism evidence="9 10">
    <name type="scientific">Deinococcus arenae</name>
    <dbReference type="NCBI Taxonomy" id="1452751"/>
    <lineage>
        <taxon>Bacteria</taxon>
        <taxon>Thermotogati</taxon>
        <taxon>Deinococcota</taxon>
        <taxon>Deinococci</taxon>
        <taxon>Deinococcales</taxon>
        <taxon>Deinococcaceae</taxon>
        <taxon>Deinococcus</taxon>
    </lineage>
</organism>
<dbReference type="Proteomes" id="UP000600547">
    <property type="component" value="Unassembled WGS sequence"/>
</dbReference>
<keyword evidence="2" id="KW-0489">Methyltransferase</keyword>
<evidence type="ECO:0000259" key="8">
    <source>
        <dbReference type="Pfam" id="PF12161"/>
    </source>
</evidence>
<dbReference type="EMBL" id="BMQG01000014">
    <property type="protein sequence ID" value="GGM53895.1"/>
    <property type="molecule type" value="Genomic_DNA"/>
</dbReference>
<evidence type="ECO:0000313" key="9">
    <source>
        <dbReference type="EMBL" id="GGM53895.1"/>
    </source>
</evidence>
<dbReference type="PROSITE" id="PS00092">
    <property type="entry name" value="N6_MTASE"/>
    <property type="match status" value="1"/>
</dbReference>
<dbReference type="GO" id="GO:0003677">
    <property type="term" value="F:DNA binding"/>
    <property type="evidence" value="ECO:0007669"/>
    <property type="project" value="InterPro"/>
</dbReference>
<dbReference type="GO" id="GO:0008170">
    <property type="term" value="F:N-methyltransferase activity"/>
    <property type="evidence" value="ECO:0007669"/>
    <property type="project" value="InterPro"/>
</dbReference>
<comment type="catalytic activity">
    <reaction evidence="6">
        <text>a 2'-deoxyadenosine in DNA + S-adenosyl-L-methionine = an N(6)-methyl-2'-deoxyadenosine in DNA + S-adenosyl-L-homocysteine + H(+)</text>
        <dbReference type="Rhea" id="RHEA:15197"/>
        <dbReference type="Rhea" id="RHEA-COMP:12418"/>
        <dbReference type="Rhea" id="RHEA-COMP:12419"/>
        <dbReference type="ChEBI" id="CHEBI:15378"/>
        <dbReference type="ChEBI" id="CHEBI:57856"/>
        <dbReference type="ChEBI" id="CHEBI:59789"/>
        <dbReference type="ChEBI" id="CHEBI:90615"/>
        <dbReference type="ChEBI" id="CHEBI:90616"/>
        <dbReference type="EC" id="2.1.1.72"/>
    </reaction>
</comment>
<evidence type="ECO:0000256" key="3">
    <source>
        <dbReference type="ARBA" id="ARBA00022679"/>
    </source>
</evidence>
<name>A0A8H9LCM5_9DEIO</name>
<reference evidence="10" key="1">
    <citation type="journal article" date="2019" name="Int. J. Syst. Evol. Microbiol.">
        <title>The Global Catalogue of Microorganisms (GCM) 10K type strain sequencing project: providing services to taxonomists for standard genome sequencing and annotation.</title>
        <authorList>
            <consortium name="The Broad Institute Genomics Platform"/>
            <consortium name="The Broad Institute Genome Sequencing Center for Infectious Disease"/>
            <person name="Wu L."/>
            <person name="Ma J."/>
        </authorList>
    </citation>
    <scope>NUCLEOTIDE SEQUENCE [LARGE SCALE GENOMIC DNA]</scope>
    <source>
        <strain evidence="10">JCM 31047</strain>
    </source>
</reference>
<feature type="domain" description="DNA methylase adenine-specific" evidence="7">
    <location>
        <begin position="148"/>
        <end position="450"/>
    </location>
</feature>
<dbReference type="RefSeq" id="WP_189062684.1">
    <property type="nucleotide sequence ID" value="NZ_BMQG01000014.1"/>
</dbReference>
<dbReference type="PANTHER" id="PTHR42933:SF3">
    <property type="entry name" value="TYPE I RESTRICTION ENZYME MJAVIII METHYLASE SUBUNIT"/>
    <property type="match status" value="1"/>
</dbReference>
<dbReference type="InterPro" id="IPR029063">
    <property type="entry name" value="SAM-dependent_MTases_sf"/>
</dbReference>
<dbReference type="GO" id="GO:0009007">
    <property type="term" value="F:site-specific DNA-methyltransferase (adenine-specific) activity"/>
    <property type="evidence" value="ECO:0007669"/>
    <property type="project" value="UniProtKB-EC"/>
</dbReference>